<keyword evidence="2" id="KW-0805">Transcription regulation</keyword>
<dbReference type="CDD" id="cd08417">
    <property type="entry name" value="PBP2_Nitroaromatics_like"/>
    <property type="match status" value="1"/>
</dbReference>
<organism evidence="6 7">
    <name type="scientific">Piscirickettsia litoralis</name>
    <dbReference type="NCBI Taxonomy" id="1891921"/>
    <lineage>
        <taxon>Bacteria</taxon>
        <taxon>Pseudomonadati</taxon>
        <taxon>Pseudomonadota</taxon>
        <taxon>Gammaproteobacteria</taxon>
        <taxon>Thiotrichales</taxon>
        <taxon>Piscirickettsiaceae</taxon>
        <taxon>Piscirickettsia</taxon>
    </lineage>
</organism>
<dbReference type="InterPro" id="IPR005119">
    <property type="entry name" value="LysR_subst-bd"/>
</dbReference>
<dbReference type="SUPFAM" id="SSF46785">
    <property type="entry name" value="Winged helix' DNA-binding domain"/>
    <property type="match status" value="1"/>
</dbReference>
<dbReference type="EMBL" id="MDTU01000001">
    <property type="protein sequence ID" value="ODN42108.1"/>
    <property type="molecule type" value="Genomic_DNA"/>
</dbReference>
<dbReference type="InterPro" id="IPR036388">
    <property type="entry name" value="WH-like_DNA-bd_sf"/>
</dbReference>
<dbReference type="PANTHER" id="PTHR30118:SF15">
    <property type="entry name" value="TRANSCRIPTIONAL REGULATORY PROTEIN"/>
    <property type="match status" value="1"/>
</dbReference>
<dbReference type="PRINTS" id="PR00039">
    <property type="entry name" value="HTHLYSR"/>
</dbReference>
<dbReference type="Pfam" id="PF00126">
    <property type="entry name" value="HTH_1"/>
    <property type="match status" value="1"/>
</dbReference>
<dbReference type="Gene3D" id="1.10.10.10">
    <property type="entry name" value="Winged helix-like DNA-binding domain superfamily/Winged helix DNA-binding domain"/>
    <property type="match status" value="1"/>
</dbReference>
<evidence type="ECO:0000313" key="7">
    <source>
        <dbReference type="Proteomes" id="UP000094329"/>
    </source>
</evidence>
<dbReference type="InterPro" id="IPR050389">
    <property type="entry name" value="LysR-type_TF"/>
</dbReference>
<evidence type="ECO:0000256" key="1">
    <source>
        <dbReference type="ARBA" id="ARBA00009437"/>
    </source>
</evidence>
<dbReference type="Proteomes" id="UP000094329">
    <property type="component" value="Unassembled WGS sequence"/>
</dbReference>
<evidence type="ECO:0000256" key="4">
    <source>
        <dbReference type="ARBA" id="ARBA00023163"/>
    </source>
</evidence>
<accession>A0ABX3A0X9</accession>
<dbReference type="Gene3D" id="3.40.190.10">
    <property type="entry name" value="Periplasmic binding protein-like II"/>
    <property type="match status" value="2"/>
</dbReference>
<comment type="caution">
    <text evidence="6">The sequence shown here is derived from an EMBL/GenBank/DDBJ whole genome shotgun (WGS) entry which is preliminary data.</text>
</comment>
<reference evidence="6 7" key="1">
    <citation type="submission" date="2016-08" db="EMBL/GenBank/DDBJ databases">
        <title>Draft genome sequence of Candidatus Piscirickettsia litoralis, from seawater.</title>
        <authorList>
            <person name="Wan X."/>
            <person name="Lee A.J."/>
            <person name="Hou S."/>
            <person name="Donachie S.P."/>
        </authorList>
    </citation>
    <scope>NUCLEOTIDE SEQUENCE [LARGE SCALE GENOMIC DNA]</scope>
    <source>
        <strain evidence="6 7">Y2</strain>
    </source>
</reference>
<dbReference type="InterPro" id="IPR036390">
    <property type="entry name" value="WH_DNA-bd_sf"/>
</dbReference>
<dbReference type="PROSITE" id="PS50931">
    <property type="entry name" value="HTH_LYSR"/>
    <property type="match status" value="1"/>
</dbReference>
<sequence>MSHHNLNLLRTLQTLLDECHVTRTAERLNLTQSAISRQLSQLRDIFDDPLLVREGNNLLLTPRALSLKNKITGLLNQCDSLFEPVTFNPATWQGNVTLSSSDYVAQHILPDIISLLSDQAPNLNITYRLWSPEYLTQLGHLDIQLASTMITHIPDDLCKAKIGADRPVCVMRANHPLAKKQKLTINDFIDYHHISISGGGDKDSFVEEQLTKINRQRTIRHTVPFFGSALNTLCQTDMLLVIPEHIAINMKLLYDIHYTKLPIPTPRYQYWLIWHPKYNNEPSHQWLRNKALALTKNSMYSMASDSHEF</sequence>
<dbReference type="InterPro" id="IPR037402">
    <property type="entry name" value="YidZ_PBP2"/>
</dbReference>
<evidence type="ECO:0000256" key="2">
    <source>
        <dbReference type="ARBA" id="ARBA00023015"/>
    </source>
</evidence>
<dbReference type="PANTHER" id="PTHR30118">
    <property type="entry name" value="HTH-TYPE TRANSCRIPTIONAL REGULATOR LEUO-RELATED"/>
    <property type="match status" value="1"/>
</dbReference>
<keyword evidence="7" id="KW-1185">Reference proteome</keyword>
<comment type="similarity">
    <text evidence="1">Belongs to the LysR transcriptional regulatory family.</text>
</comment>
<evidence type="ECO:0000256" key="3">
    <source>
        <dbReference type="ARBA" id="ARBA00023125"/>
    </source>
</evidence>
<evidence type="ECO:0000259" key="5">
    <source>
        <dbReference type="PROSITE" id="PS50931"/>
    </source>
</evidence>
<dbReference type="RefSeq" id="WP_069311907.1">
    <property type="nucleotide sequence ID" value="NZ_MDTU01000001.1"/>
</dbReference>
<evidence type="ECO:0000313" key="6">
    <source>
        <dbReference type="EMBL" id="ODN42108.1"/>
    </source>
</evidence>
<keyword evidence="3" id="KW-0238">DNA-binding</keyword>
<dbReference type="Pfam" id="PF03466">
    <property type="entry name" value="LysR_substrate"/>
    <property type="match status" value="1"/>
</dbReference>
<gene>
    <name evidence="6" type="ORF">BGC07_03030</name>
</gene>
<protein>
    <submittedName>
        <fullName evidence="6">Transcriptional regulator</fullName>
    </submittedName>
</protein>
<feature type="domain" description="HTH lysR-type" evidence="5">
    <location>
        <begin position="4"/>
        <end position="61"/>
    </location>
</feature>
<keyword evidence="4" id="KW-0804">Transcription</keyword>
<name>A0ABX3A0X9_9GAMM</name>
<dbReference type="SUPFAM" id="SSF53850">
    <property type="entry name" value="Periplasmic binding protein-like II"/>
    <property type="match status" value="1"/>
</dbReference>
<dbReference type="InterPro" id="IPR000847">
    <property type="entry name" value="LysR_HTH_N"/>
</dbReference>
<proteinExistence type="inferred from homology"/>